<dbReference type="Pfam" id="PF05362">
    <property type="entry name" value="Lon_C"/>
    <property type="match status" value="1"/>
</dbReference>
<comment type="catalytic activity">
    <reaction evidence="9 10 13">
        <text>Hydrolysis of proteins in presence of ATP.</text>
        <dbReference type="EC" id="3.4.21.53"/>
    </reaction>
</comment>
<evidence type="ECO:0000256" key="7">
    <source>
        <dbReference type="ARBA" id="ARBA00022840"/>
    </source>
</evidence>
<dbReference type="InterPro" id="IPR003111">
    <property type="entry name" value="Lon_prtase_N"/>
</dbReference>
<evidence type="ECO:0000313" key="18">
    <source>
        <dbReference type="EMBL" id="AEB11393.1"/>
    </source>
</evidence>
<dbReference type="HAMAP" id="MF_01973">
    <property type="entry name" value="lon_bact"/>
    <property type="match status" value="1"/>
</dbReference>
<dbReference type="Gene3D" id="1.20.5.5270">
    <property type="match status" value="1"/>
</dbReference>
<keyword evidence="8 9" id="KW-0346">Stress response</keyword>
<dbReference type="GO" id="GO:0016887">
    <property type="term" value="F:ATP hydrolysis activity"/>
    <property type="evidence" value="ECO:0007669"/>
    <property type="project" value="UniProtKB-UniRule"/>
</dbReference>
<feature type="domain" description="Lon N-terminal" evidence="17">
    <location>
        <begin position="23"/>
        <end position="216"/>
    </location>
</feature>
<evidence type="ECO:0000313" key="19">
    <source>
        <dbReference type="Proteomes" id="UP000007030"/>
    </source>
</evidence>
<dbReference type="InterPro" id="IPR003593">
    <property type="entry name" value="AAA+_ATPase"/>
</dbReference>
<dbReference type="Pfam" id="PF00004">
    <property type="entry name" value="AAA"/>
    <property type="match status" value="1"/>
</dbReference>
<proteinExistence type="evidence at transcript level"/>
<gene>
    <name evidence="9" type="primary">lon</name>
    <name evidence="18" type="ordered locus">Marky_0643</name>
</gene>
<dbReference type="PANTHER" id="PTHR10046">
    <property type="entry name" value="ATP DEPENDENT LON PROTEASE FAMILY MEMBER"/>
    <property type="match status" value="1"/>
</dbReference>
<dbReference type="InterPro" id="IPR020568">
    <property type="entry name" value="Ribosomal_Su5_D2-typ_SF"/>
</dbReference>
<comment type="induction">
    <text evidence="9">By heat shock.</text>
</comment>
<dbReference type="InterPro" id="IPR003959">
    <property type="entry name" value="ATPase_AAA_core"/>
</dbReference>
<dbReference type="Gene3D" id="3.40.50.300">
    <property type="entry name" value="P-loop containing nucleotide triphosphate hydrolases"/>
    <property type="match status" value="1"/>
</dbReference>
<dbReference type="HOGENOM" id="CLU_004109_4_3_0"/>
<dbReference type="GO" id="GO:0034605">
    <property type="term" value="P:cellular response to heat"/>
    <property type="evidence" value="ECO:0007669"/>
    <property type="project" value="UniProtKB-UniRule"/>
</dbReference>
<dbReference type="Proteomes" id="UP000007030">
    <property type="component" value="Chromosome"/>
</dbReference>
<evidence type="ECO:0000256" key="5">
    <source>
        <dbReference type="ARBA" id="ARBA00022801"/>
    </source>
</evidence>
<evidence type="ECO:0000256" key="11">
    <source>
        <dbReference type="PIRSR" id="PIRSR001174-1"/>
    </source>
</evidence>
<dbReference type="InterPro" id="IPR054594">
    <property type="entry name" value="Lon_lid"/>
</dbReference>
<evidence type="ECO:0000259" key="16">
    <source>
        <dbReference type="PROSITE" id="PS51786"/>
    </source>
</evidence>
<dbReference type="GO" id="GO:0005737">
    <property type="term" value="C:cytoplasm"/>
    <property type="evidence" value="ECO:0007669"/>
    <property type="project" value="UniProtKB-SubCell"/>
</dbReference>
<dbReference type="InterPro" id="IPR004815">
    <property type="entry name" value="Lon_bac/euk-typ"/>
</dbReference>
<keyword evidence="14" id="KW-0175">Coiled coil</keyword>
<dbReference type="Gene3D" id="1.20.58.1480">
    <property type="match status" value="1"/>
</dbReference>
<dbReference type="PROSITE" id="PS51786">
    <property type="entry name" value="LON_PROTEOLYTIC"/>
    <property type="match status" value="1"/>
</dbReference>
<evidence type="ECO:0000256" key="14">
    <source>
        <dbReference type="SAM" id="Coils"/>
    </source>
</evidence>
<dbReference type="GO" id="GO:0043565">
    <property type="term" value="F:sequence-specific DNA binding"/>
    <property type="evidence" value="ECO:0007669"/>
    <property type="project" value="UniProtKB-UniRule"/>
</dbReference>
<evidence type="ECO:0000256" key="3">
    <source>
        <dbReference type="ARBA" id="ARBA00022670"/>
    </source>
</evidence>
<feature type="compositionally biased region" description="Polar residues" evidence="15">
    <location>
        <begin position="1"/>
        <end position="19"/>
    </location>
</feature>
<feature type="region of interest" description="Disordered" evidence="15">
    <location>
        <begin position="1"/>
        <end position="20"/>
    </location>
</feature>
<dbReference type="STRING" id="869210.Marky_0643"/>
<feature type="coiled-coil region" evidence="14">
    <location>
        <begin position="202"/>
        <end position="275"/>
    </location>
</feature>
<comment type="function">
    <text evidence="9">ATP-dependent serine protease that mediates the selective degradation of mutant and abnormal proteins as well as certain short-lived regulatory proteins. Required for cellular homeostasis and for survival from DNA damage and developmental changes induced by stress. Degrades polypeptides processively to yield small peptide fragments that are 5 to 10 amino acids long. Binds to DNA in a double-stranded, site-specific manner.</text>
</comment>
<dbReference type="GO" id="GO:0005524">
    <property type="term" value="F:ATP binding"/>
    <property type="evidence" value="ECO:0007669"/>
    <property type="project" value="UniProtKB-UniRule"/>
</dbReference>
<organism evidence="18 19">
    <name type="scientific">Marinithermus hydrothermalis (strain DSM 14884 / JCM 11576 / T1)</name>
    <dbReference type="NCBI Taxonomy" id="869210"/>
    <lineage>
        <taxon>Bacteria</taxon>
        <taxon>Thermotogati</taxon>
        <taxon>Deinococcota</taxon>
        <taxon>Deinococci</taxon>
        <taxon>Thermales</taxon>
        <taxon>Thermaceae</taxon>
        <taxon>Marinithermus</taxon>
    </lineage>
</organism>
<dbReference type="InterPro" id="IPR027065">
    <property type="entry name" value="Lon_Prtase"/>
</dbReference>
<evidence type="ECO:0000256" key="4">
    <source>
        <dbReference type="ARBA" id="ARBA00022741"/>
    </source>
</evidence>
<evidence type="ECO:0000259" key="17">
    <source>
        <dbReference type="PROSITE" id="PS51787"/>
    </source>
</evidence>
<dbReference type="Gene3D" id="1.10.8.60">
    <property type="match status" value="1"/>
</dbReference>
<dbReference type="Gene3D" id="3.30.230.10">
    <property type="match status" value="1"/>
</dbReference>
<dbReference type="InterPro" id="IPR014721">
    <property type="entry name" value="Ribsml_uS5_D2-typ_fold_subgr"/>
</dbReference>
<dbReference type="CDD" id="cd19500">
    <property type="entry name" value="RecA-like_Lon"/>
    <property type="match status" value="1"/>
</dbReference>
<evidence type="ECO:0000256" key="15">
    <source>
        <dbReference type="SAM" id="MobiDB-lite"/>
    </source>
</evidence>
<comment type="subcellular location">
    <subcellularLocation>
        <location evidence="1 9 10">Cytoplasm</location>
    </subcellularLocation>
</comment>
<dbReference type="InterPro" id="IPR027417">
    <property type="entry name" value="P-loop_NTPase"/>
</dbReference>
<dbReference type="InterPro" id="IPR008269">
    <property type="entry name" value="Lon_proteolytic"/>
</dbReference>
<keyword evidence="7 9" id="KW-0067">ATP-binding</keyword>
<dbReference type="SUPFAM" id="SSF54211">
    <property type="entry name" value="Ribosomal protein S5 domain 2-like"/>
    <property type="match status" value="1"/>
</dbReference>
<dbReference type="Pfam" id="PF22667">
    <property type="entry name" value="Lon_lid"/>
    <property type="match status" value="1"/>
</dbReference>
<dbReference type="EC" id="3.4.21.53" evidence="9 10"/>
<evidence type="ECO:0000256" key="6">
    <source>
        <dbReference type="ARBA" id="ARBA00022825"/>
    </source>
</evidence>
<dbReference type="PIRSF" id="PIRSF001174">
    <property type="entry name" value="Lon_proteas"/>
    <property type="match status" value="1"/>
</dbReference>
<keyword evidence="6 9" id="KW-0720">Serine protease</keyword>
<dbReference type="Pfam" id="PF02190">
    <property type="entry name" value="LON_substr_bdg"/>
    <property type="match status" value="1"/>
</dbReference>
<dbReference type="GO" id="GO:0006515">
    <property type="term" value="P:protein quality control for misfolded or incompletely synthesized proteins"/>
    <property type="evidence" value="ECO:0007669"/>
    <property type="project" value="UniProtKB-UniRule"/>
</dbReference>
<keyword evidence="5 9" id="KW-0378">Hydrolase</keyword>
<dbReference type="InterPro" id="IPR027543">
    <property type="entry name" value="Lon_bac"/>
</dbReference>
<keyword evidence="2 9" id="KW-0963">Cytoplasm</keyword>
<name>F2NQ82_MARHT</name>
<accession>F2NQ82</accession>
<comment type="subunit">
    <text evidence="9 10">Homohexamer. Organized in a ring with a central cavity.</text>
</comment>
<dbReference type="InterPro" id="IPR015947">
    <property type="entry name" value="PUA-like_sf"/>
</dbReference>
<evidence type="ECO:0000256" key="8">
    <source>
        <dbReference type="ARBA" id="ARBA00023016"/>
    </source>
</evidence>
<dbReference type="KEGG" id="mhd:Marky_0643"/>
<dbReference type="SMART" id="SM00464">
    <property type="entry name" value="LON"/>
    <property type="match status" value="1"/>
</dbReference>
<dbReference type="MEROPS" id="S16.001"/>
<feature type="active site" evidence="9 11">
    <location>
        <position position="745"/>
    </location>
</feature>
<dbReference type="SUPFAM" id="SSF52540">
    <property type="entry name" value="P-loop containing nucleoside triphosphate hydrolases"/>
    <property type="match status" value="1"/>
</dbReference>
<dbReference type="FunFam" id="3.40.50.300:FF:000382">
    <property type="entry name" value="Lon protease homolog 2, peroxisomal"/>
    <property type="match status" value="1"/>
</dbReference>
<evidence type="ECO:0000256" key="12">
    <source>
        <dbReference type="PIRSR" id="PIRSR001174-2"/>
    </source>
</evidence>
<dbReference type="InterPro" id="IPR046336">
    <property type="entry name" value="Lon_prtase_N_sf"/>
</dbReference>
<keyword evidence="3 9" id="KW-0645">Protease</keyword>
<evidence type="ECO:0000256" key="10">
    <source>
        <dbReference type="PIRNR" id="PIRNR001174"/>
    </source>
</evidence>
<evidence type="ECO:0000256" key="13">
    <source>
        <dbReference type="PROSITE-ProRule" id="PRU01122"/>
    </source>
</evidence>
<dbReference type="SUPFAM" id="SSF88697">
    <property type="entry name" value="PUA domain-like"/>
    <property type="match status" value="1"/>
</dbReference>
<dbReference type="AlphaFoldDB" id="F2NQ82"/>
<dbReference type="GO" id="GO:0004176">
    <property type="term" value="F:ATP-dependent peptidase activity"/>
    <property type="evidence" value="ECO:0007669"/>
    <property type="project" value="UniProtKB-UniRule"/>
</dbReference>
<evidence type="ECO:0000256" key="2">
    <source>
        <dbReference type="ARBA" id="ARBA00022490"/>
    </source>
</evidence>
<dbReference type="Gene3D" id="2.30.130.40">
    <property type="entry name" value="LON domain-like"/>
    <property type="match status" value="1"/>
</dbReference>
<feature type="region of interest" description="Disordered" evidence="15">
    <location>
        <begin position="805"/>
        <end position="824"/>
    </location>
</feature>
<sequence length="824" mass="93324">MREFNPQTPTTERSETMTLPETLPAVPVRGSVIYPTMVMPIDAGRPISIRAIDEALNRDRVVLIVSQKDKETEEPGPDDLYQVGTVCNILRMRKNPDGSVQMLVQAFARARVTQYTAREGYIEAKIERFEEELGPEIEIKALFREVQERFQAVLKEGKYLSPDIAQFIQNLEDPAQLADYIAFHLDFKLEDKQRILETPTVAERLKRVLVLLDAELELIETQRRIQQQVKEEIDRNQREYFLREQMKAIQRELHGEEGEEEVEEFRRRIEELDLAEPVRHEVERELNRLARMHPDSAEASVIRTYLDWIVHLPWNTRTEDQLDLKRASEILDEDHYGLEKVKDRVLEYLAVRKLKADRAARGEIPKEEVNRGPILLFVGPPGVGKTSIAKSIARALGRKYVRISLGGARDESDIRGHRRTYIGAMPGRIIQGLRQAGTKNPVFLLDEVDKMGTSYQGDPAAALLEVLDPAQNKEFTDHYLGVPFDLSEVMFICTANFRDLIPGPLLDRMEVIEFSSYIEQEKLEIAKRYLLPRQLEEAGLKPGQVNITEAALRRLITHYTREAGVRNLEREIGSLLRKAARRILEEGKARVRITERDLEKYLGPARFIPETEAREPQCGVATGMYYTPVGGDIMFVEVSVMPGKGQLILTGQLGDVMKESARAALSYAKKNAERFGIPLERFDASEIHIHVPAGAIPKEGPSAGVAITTALVSALTETPVRHDVAMTGEITLTGRVLQIGGVREKVLGARRAGIREVILPRANEPDLVEIPRNLRQNMTFRLAETLDEVLDWALVGGLKALEEKGKAAKKTRRPRKKAERVARA</sequence>
<reference evidence="18 19" key="1">
    <citation type="journal article" date="2012" name="Stand. Genomic Sci.">
        <title>Complete genome sequence of the aerobic, heterotroph Marinithermus hydrothermalis type strain (T1(T)) from a deep-sea hydrothermal vent chimney.</title>
        <authorList>
            <person name="Copeland A."/>
            <person name="Gu W."/>
            <person name="Yasawong M."/>
            <person name="Lapidus A."/>
            <person name="Lucas S."/>
            <person name="Deshpande S."/>
            <person name="Pagani I."/>
            <person name="Tapia R."/>
            <person name="Cheng J.F."/>
            <person name="Goodwin L.A."/>
            <person name="Pitluck S."/>
            <person name="Liolios K."/>
            <person name="Ivanova N."/>
            <person name="Mavromatis K."/>
            <person name="Mikhailova N."/>
            <person name="Pati A."/>
            <person name="Chen A."/>
            <person name="Palaniappan K."/>
            <person name="Land M."/>
            <person name="Pan C."/>
            <person name="Brambilla E.M."/>
            <person name="Rohde M."/>
            <person name="Tindall B.J."/>
            <person name="Sikorski J."/>
            <person name="Goker M."/>
            <person name="Detter J.C."/>
            <person name="Bristow J."/>
            <person name="Eisen J.A."/>
            <person name="Markowitz V."/>
            <person name="Hugenholtz P."/>
            <person name="Kyrpides N.C."/>
            <person name="Klenk H.P."/>
            <person name="Woyke T."/>
        </authorList>
    </citation>
    <scope>NUCLEOTIDE SEQUENCE [LARGE SCALE GENOMIC DNA]</scope>
    <source>
        <strain evidence="19">DSM 14884 / JCM 11576 / T1</strain>
    </source>
</reference>
<dbReference type="FunFam" id="1.20.5.5270:FF:000002">
    <property type="entry name" value="Lon protease homolog"/>
    <property type="match status" value="1"/>
</dbReference>
<dbReference type="NCBIfam" id="TIGR00763">
    <property type="entry name" value="lon"/>
    <property type="match status" value="1"/>
</dbReference>
<comment type="similarity">
    <text evidence="9 10 13">Belongs to the peptidase S16 family.</text>
</comment>
<protein>
    <recommendedName>
        <fullName evidence="9 10">Lon protease</fullName>
        <ecNumber evidence="9 10">3.4.21.53</ecNumber>
    </recommendedName>
    <alternativeName>
        <fullName evidence="9">ATP-dependent protease La</fullName>
    </alternativeName>
</protein>
<dbReference type="PROSITE" id="PS51787">
    <property type="entry name" value="LON_N"/>
    <property type="match status" value="1"/>
</dbReference>
<dbReference type="PRINTS" id="PR00830">
    <property type="entry name" value="ENDOLAPTASE"/>
</dbReference>
<dbReference type="GO" id="GO:0004252">
    <property type="term" value="F:serine-type endopeptidase activity"/>
    <property type="evidence" value="ECO:0007669"/>
    <property type="project" value="UniProtKB-UniRule"/>
</dbReference>
<evidence type="ECO:0000256" key="1">
    <source>
        <dbReference type="ARBA" id="ARBA00004496"/>
    </source>
</evidence>
<evidence type="ECO:0000256" key="9">
    <source>
        <dbReference type="HAMAP-Rule" id="MF_01973"/>
    </source>
</evidence>
<feature type="binding site" evidence="9 12">
    <location>
        <begin position="379"/>
        <end position="386"/>
    </location>
    <ligand>
        <name>ATP</name>
        <dbReference type="ChEBI" id="CHEBI:30616"/>
    </ligand>
</feature>
<feature type="active site" evidence="9 11">
    <location>
        <position position="702"/>
    </location>
</feature>
<feature type="compositionally biased region" description="Basic residues" evidence="15">
    <location>
        <begin position="807"/>
        <end position="818"/>
    </location>
</feature>
<feature type="domain" description="Lon proteolytic" evidence="16">
    <location>
        <begin position="615"/>
        <end position="796"/>
    </location>
</feature>
<dbReference type="eggNOG" id="COG0466">
    <property type="taxonomic scope" value="Bacteria"/>
</dbReference>
<dbReference type="SMART" id="SM00382">
    <property type="entry name" value="AAA"/>
    <property type="match status" value="1"/>
</dbReference>
<keyword evidence="4 9" id="KW-0547">Nucleotide-binding</keyword>
<dbReference type="EMBL" id="CP002630">
    <property type="protein sequence ID" value="AEB11393.1"/>
    <property type="molecule type" value="Genomic_DNA"/>
</dbReference>
<keyword evidence="19" id="KW-1185">Reference proteome</keyword>